<dbReference type="SUPFAM" id="SSF52540">
    <property type="entry name" value="P-loop containing nucleoside triphosphate hydrolases"/>
    <property type="match status" value="1"/>
</dbReference>
<dbReference type="Gene3D" id="3.40.50.300">
    <property type="entry name" value="P-loop containing nucleotide triphosphate hydrolases"/>
    <property type="match status" value="1"/>
</dbReference>
<dbReference type="InterPro" id="IPR030547">
    <property type="entry name" value="XRCC2"/>
</dbReference>
<dbReference type="PANTHER" id="PTHR46644:SF2">
    <property type="entry name" value="DNA REPAIR PROTEIN XRCC2"/>
    <property type="match status" value="1"/>
</dbReference>
<organism evidence="1 2">
    <name type="scientific">Filobasidium floriforme</name>
    <dbReference type="NCBI Taxonomy" id="5210"/>
    <lineage>
        <taxon>Eukaryota</taxon>
        <taxon>Fungi</taxon>
        <taxon>Dikarya</taxon>
        <taxon>Basidiomycota</taxon>
        <taxon>Agaricomycotina</taxon>
        <taxon>Tremellomycetes</taxon>
        <taxon>Filobasidiales</taxon>
        <taxon>Filobasidiaceae</taxon>
        <taxon>Filobasidium</taxon>
    </lineage>
</organism>
<name>A0A8K0NQ54_9TREE</name>
<sequence length="438" mass="48248">MSRSVKEILDGVQSTTGRELLDAVRYETFPPGPTFVHKLDVYLDSIRNQPNAAETIPQPTEEEEPQLHGSPLQRGDLVEIQGPSGSGKTSLAMFLTMITILPETYETGHTRGEIGGKIRVEIGGKDQRVALLAYGGSGLVRTLRMLEVGIRAHLDKCFAAAGMKSTQGQEREQTVQTITRDAMTRLAVFKIPSAAEGLELTSTSSPWSGLCTALEYLMFYANKRAEGEISLVVIDGVGDPYWQARWYKEQRRTTSKPSHSAITGGGIISSSDLGMDNVMENLTRLRKDLGCVVVVTNQSLWKPSHPQTGKPDPASSFWAQHLPVPYPSPFQSRSDQDPDGANPVLRSSSMRYWPLNVHITLSAPNTSLRQFRPDITLAETWKQGGEGYKREMARREACWKGLVRCSGGAKRSPAGEVERYGEFEMWIGEDGIVGFDSA</sequence>
<evidence type="ECO:0008006" key="3">
    <source>
        <dbReference type="Google" id="ProtNLM"/>
    </source>
</evidence>
<dbReference type="GO" id="GO:0000400">
    <property type="term" value="F:four-way junction DNA binding"/>
    <property type="evidence" value="ECO:0007669"/>
    <property type="project" value="TreeGrafter"/>
</dbReference>
<evidence type="ECO:0000313" key="2">
    <source>
        <dbReference type="Proteomes" id="UP000812966"/>
    </source>
</evidence>
<evidence type="ECO:0000313" key="1">
    <source>
        <dbReference type="EMBL" id="KAG7566922.1"/>
    </source>
</evidence>
<dbReference type="AlphaFoldDB" id="A0A8K0NQ54"/>
<comment type="caution">
    <text evidence="1">The sequence shown here is derived from an EMBL/GenBank/DDBJ whole genome shotgun (WGS) entry which is preliminary data.</text>
</comment>
<dbReference type="EMBL" id="JABELV010000018">
    <property type="protein sequence ID" value="KAG7566922.1"/>
    <property type="molecule type" value="Genomic_DNA"/>
</dbReference>
<reference evidence="1" key="1">
    <citation type="submission" date="2020-04" db="EMBL/GenBank/DDBJ databases">
        <title>Analysis of mating type loci in Filobasidium floriforme.</title>
        <authorList>
            <person name="Nowrousian M."/>
        </authorList>
    </citation>
    <scope>NUCLEOTIDE SEQUENCE</scope>
    <source>
        <strain evidence="1">CBS 6242</strain>
    </source>
</reference>
<dbReference type="GO" id="GO:0000724">
    <property type="term" value="P:double-strand break repair via homologous recombination"/>
    <property type="evidence" value="ECO:0007669"/>
    <property type="project" value="InterPro"/>
</dbReference>
<gene>
    <name evidence="1" type="ORF">FFLO_01301</name>
</gene>
<protein>
    <recommendedName>
        <fullName evidence="3">P-loop containing nucleoside triphosphate hydrolase protein</fullName>
    </recommendedName>
</protein>
<dbReference type="PANTHER" id="PTHR46644">
    <property type="entry name" value="DNA REPAIR PROTEIN XRCC2"/>
    <property type="match status" value="1"/>
</dbReference>
<proteinExistence type="predicted"/>
<dbReference type="GO" id="GO:0042148">
    <property type="term" value="P:DNA strand invasion"/>
    <property type="evidence" value="ECO:0007669"/>
    <property type="project" value="TreeGrafter"/>
</dbReference>
<dbReference type="GO" id="GO:0033063">
    <property type="term" value="C:Rad51B-Rad51C-Rad51D-XRCC2 complex"/>
    <property type="evidence" value="ECO:0007669"/>
    <property type="project" value="InterPro"/>
</dbReference>
<keyword evidence="2" id="KW-1185">Reference proteome</keyword>
<accession>A0A8K0NQ54</accession>
<dbReference type="Proteomes" id="UP000812966">
    <property type="component" value="Unassembled WGS sequence"/>
</dbReference>
<dbReference type="InterPro" id="IPR027417">
    <property type="entry name" value="P-loop_NTPase"/>
</dbReference>
<dbReference type="GO" id="GO:0005657">
    <property type="term" value="C:replication fork"/>
    <property type="evidence" value="ECO:0007669"/>
    <property type="project" value="InterPro"/>
</dbReference>